<keyword evidence="1" id="KW-0762">Sugar transport</keyword>
<proteinExistence type="predicted"/>
<protein>
    <submittedName>
        <fullName evidence="1">Bidirectional sugar transporter SWEET8</fullName>
    </submittedName>
</protein>
<name>A0A0A9WSQ4_LYGHE</name>
<feature type="non-terminal residue" evidence="1">
    <location>
        <position position="1"/>
    </location>
</feature>
<dbReference type="EMBL" id="GBHO01035724">
    <property type="protein sequence ID" value="JAG07880.1"/>
    <property type="molecule type" value="Transcribed_RNA"/>
</dbReference>
<reference evidence="1" key="2">
    <citation type="submission" date="2014-07" db="EMBL/GenBank/DDBJ databases">
        <authorList>
            <person name="Hull J."/>
        </authorList>
    </citation>
    <scope>NUCLEOTIDE SEQUENCE</scope>
</reference>
<sequence>RSGVHLLCISQGWPTFDNSSTSRHTIPAFIFRSHQDYRKEKTPEMNPMLMLIVMMLSLAVSTSFPSENAVDYNDIITNEVDGEMDPDRLTEYLMYLLSVPSDAELPLVVLQDDFIPPAPAPISKRSRTPDCRYYRRYPWKRQQNGRVYDPDSYLCSPTRDDVFQLLMALHEARSGNLDKTVSFCNRRRPARAILTSMRFIGKR</sequence>
<keyword evidence="1" id="KW-0813">Transport</keyword>
<organism evidence="1">
    <name type="scientific">Lygus hesperus</name>
    <name type="common">Western plant bug</name>
    <dbReference type="NCBI Taxonomy" id="30085"/>
    <lineage>
        <taxon>Eukaryota</taxon>
        <taxon>Metazoa</taxon>
        <taxon>Ecdysozoa</taxon>
        <taxon>Arthropoda</taxon>
        <taxon>Hexapoda</taxon>
        <taxon>Insecta</taxon>
        <taxon>Pterygota</taxon>
        <taxon>Neoptera</taxon>
        <taxon>Paraneoptera</taxon>
        <taxon>Hemiptera</taxon>
        <taxon>Heteroptera</taxon>
        <taxon>Panheteroptera</taxon>
        <taxon>Cimicomorpha</taxon>
        <taxon>Miridae</taxon>
        <taxon>Mirini</taxon>
        <taxon>Lygus</taxon>
    </lineage>
</organism>
<dbReference type="AlphaFoldDB" id="A0A0A9WSQ4"/>
<gene>
    <name evidence="1" type="primary">SWEET8</name>
    <name evidence="1" type="ORF">CM83_28854</name>
</gene>
<reference evidence="1" key="1">
    <citation type="journal article" date="2014" name="PLoS ONE">
        <title>Transcriptome-Based Identification of ABC Transporters in the Western Tarnished Plant Bug Lygus hesperus.</title>
        <authorList>
            <person name="Hull J.J."/>
            <person name="Chaney K."/>
            <person name="Geib S.M."/>
            <person name="Fabrick J.A."/>
            <person name="Brent C.S."/>
            <person name="Walsh D."/>
            <person name="Lavine L.C."/>
        </authorList>
    </citation>
    <scope>NUCLEOTIDE SEQUENCE</scope>
</reference>
<accession>A0A0A9WSQ4</accession>
<evidence type="ECO:0000313" key="1">
    <source>
        <dbReference type="EMBL" id="JAG07880.1"/>
    </source>
</evidence>